<evidence type="ECO:0000313" key="1">
    <source>
        <dbReference type="EMBL" id="KAH7926589.1"/>
    </source>
</evidence>
<keyword evidence="2" id="KW-1185">Reference proteome</keyword>
<dbReference type="Proteomes" id="UP000790709">
    <property type="component" value="Unassembled WGS sequence"/>
</dbReference>
<protein>
    <submittedName>
        <fullName evidence="1">Uncharacterized protein</fullName>
    </submittedName>
</protein>
<dbReference type="EMBL" id="MU266380">
    <property type="protein sequence ID" value="KAH7926589.1"/>
    <property type="molecule type" value="Genomic_DNA"/>
</dbReference>
<sequence length="183" mass="19415">MQLLFTTLAFFAGSTLTAAASIKETCGDSKILNTTVIPVGDQQITITDVYCPGFAALTAHEPKRAYPLGKKDIQQCSESCSESCFIGGTAANWPACQTLSASLTELGAQQFVMTGGTARTFSIGGACQFTFANQDGYTYDVCYDSFSNVGYVLANYCLQGMAAAGGYCTSSSQGSYWQVEVNY</sequence>
<reference evidence="1" key="1">
    <citation type="journal article" date="2021" name="New Phytol.">
        <title>Evolutionary innovations through gain and loss of genes in the ectomycorrhizal Boletales.</title>
        <authorList>
            <person name="Wu G."/>
            <person name="Miyauchi S."/>
            <person name="Morin E."/>
            <person name="Kuo A."/>
            <person name="Drula E."/>
            <person name="Varga T."/>
            <person name="Kohler A."/>
            <person name="Feng B."/>
            <person name="Cao Y."/>
            <person name="Lipzen A."/>
            <person name="Daum C."/>
            <person name="Hundley H."/>
            <person name="Pangilinan J."/>
            <person name="Johnson J."/>
            <person name="Barry K."/>
            <person name="LaButti K."/>
            <person name="Ng V."/>
            <person name="Ahrendt S."/>
            <person name="Min B."/>
            <person name="Choi I.G."/>
            <person name="Park H."/>
            <person name="Plett J.M."/>
            <person name="Magnuson J."/>
            <person name="Spatafora J.W."/>
            <person name="Nagy L.G."/>
            <person name="Henrissat B."/>
            <person name="Grigoriev I.V."/>
            <person name="Yang Z.L."/>
            <person name="Xu J."/>
            <person name="Martin F.M."/>
        </authorList>
    </citation>
    <scope>NUCLEOTIDE SEQUENCE</scope>
    <source>
        <strain evidence="1">KUC20120723A-06</strain>
    </source>
</reference>
<comment type="caution">
    <text evidence="1">The sequence shown here is derived from an EMBL/GenBank/DDBJ whole genome shotgun (WGS) entry which is preliminary data.</text>
</comment>
<organism evidence="1 2">
    <name type="scientific">Leucogyrophana mollusca</name>
    <dbReference type="NCBI Taxonomy" id="85980"/>
    <lineage>
        <taxon>Eukaryota</taxon>
        <taxon>Fungi</taxon>
        <taxon>Dikarya</taxon>
        <taxon>Basidiomycota</taxon>
        <taxon>Agaricomycotina</taxon>
        <taxon>Agaricomycetes</taxon>
        <taxon>Agaricomycetidae</taxon>
        <taxon>Boletales</taxon>
        <taxon>Boletales incertae sedis</taxon>
        <taxon>Leucogyrophana</taxon>
    </lineage>
</organism>
<proteinExistence type="predicted"/>
<gene>
    <name evidence="1" type="ORF">BV22DRAFT_342671</name>
</gene>
<name>A0ACB8BLV4_9AGAM</name>
<evidence type="ECO:0000313" key="2">
    <source>
        <dbReference type="Proteomes" id="UP000790709"/>
    </source>
</evidence>
<accession>A0ACB8BLV4</accession>